<feature type="transmembrane region" description="Helical" evidence="2">
    <location>
        <begin position="442"/>
        <end position="460"/>
    </location>
</feature>
<dbReference type="GO" id="GO:0016020">
    <property type="term" value="C:membrane"/>
    <property type="evidence" value="ECO:0007669"/>
    <property type="project" value="TreeGrafter"/>
</dbReference>
<feature type="region of interest" description="Disordered" evidence="1">
    <location>
        <begin position="729"/>
        <end position="748"/>
    </location>
</feature>
<evidence type="ECO:0000256" key="1">
    <source>
        <dbReference type="SAM" id="MobiDB-lite"/>
    </source>
</evidence>
<feature type="transmembrane region" description="Helical" evidence="2">
    <location>
        <begin position="298"/>
        <end position="321"/>
    </location>
</feature>
<evidence type="ECO:0008006" key="6">
    <source>
        <dbReference type="Google" id="ProtNLM"/>
    </source>
</evidence>
<name>A0A8H6ADN2_PETAA</name>
<protein>
    <recommendedName>
        <fullName evidence="6">TRP C-terminal domain-containing protein</fullName>
    </recommendedName>
</protein>
<evidence type="ECO:0000256" key="2">
    <source>
        <dbReference type="SAM" id="Phobius"/>
    </source>
</evidence>
<keyword evidence="2" id="KW-0812">Transmembrane</keyword>
<evidence type="ECO:0000256" key="3">
    <source>
        <dbReference type="SAM" id="SignalP"/>
    </source>
</evidence>
<gene>
    <name evidence="4" type="ORF">ETB97_011457</name>
</gene>
<dbReference type="PANTHER" id="PTHR31145:SF8">
    <property type="entry name" value="INTEGRAL MEMBRANE PROTEIN (AFU_ORTHOLOGUE AFUA_2G17475)"/>
    <property type="match status" value="1"/>
</dbReference>
<feature type="chain" id="PRO_5034031368" description="TRP C-terminal domain-containing protein" evidence="3">
    <location>
        <begin position="23"/>
        <end position="748"/>
    </location>
</feature>
<keyword evidence="2" id="KW-0472">Membrane</keyword>
<dbReference type="PANTHER" id="PTHR31145">
    <property type="entry name" value="INTEGRAL MEMBRANE PROTEIN (AFU_ORTHOLOGUE AFUA_7G01610)"/>
    <property type="match status" value="1"/>
</dbReference>
<sequence>MQLRSYLLLFSCIHIHILACQAAWVRKFRCGASQAYDGPFRIDSLRGKLNDNVLSLSILGVHNVSQFSCDDLNVTGFEGLRFHVLGYLVGHLVSFNHQCPLPITDTLTPPEGLLFSNYQLVYSFGHTHRLQTLATEISFPGKNGDTIDCAAVKITPDIGPAGAAGFTYVPAAVVAIVGLASWVKQLTQLGRKPLFEYSTSWNSQGPIWNIILDVESCLQYLQYIFLAGSLSVEYPGFYQPLVSQVSWSSLLYWTGPITHGFTYTGVEDGMYVSNASYGLEYMAQMLAYPQMPDIMLDAFINLLILVLALMVVLPIFWLALPTVGQLSLFIKKAVCMVLAGALWFFSLPLLSYMSYELILIGYLPNYRVTLVALVMVVIVYLNYLIARHFSGEVGRTDSVSTEEEDCPTVLTELMQNVSHYLPRAIPLIQGIIIGGLQDWGLVQLLVLGGCEVLLLLHLAIQFHTRVFVSKAAWCAIARLLTVLLSIVFACSFSEPLRQWVGYSILCLHGAVVIFVFLFISLWQLPRTLSRATNGAHGTSLDQSNPLSTVPAVGLDRLCPRRFDGDGVSQPSSNTTSERHDSRPGSSSISDRGFEDNDTVTDHYCSAPATTDHYITDFSAFYRAPRPRANIKQESAKHNPALVDSASETSVESCADSNLGPSLQDSFDELLEEPSKPGVDYSVRESDLYYGRPESQWTQLTAPGQLGNLQEPQADHPTPSGWLWRAAAQLRPPQKKEKGFQVMRPPRPG</sequence>
<dbReference type="GO" id="GO:0055085">
    <property type="term" value="P:transmembrane transport"/>
    <property type="evidence" value="ECO:0007669"/>
    <property type="project" value="TreeGrafter"/>
</dbReference>
<dbReference type="InterPro" id="IPR040241">
    <property type="entry name" value="TRP_Flc/Pkd2-like"/>
</dbReference>
<dbReference type="AlphaFoldDB" id="A0A8H6ADN2"/>
<comment type="caution">
    <text evidence="4">The sequence shown here is derived from an EMBL/GenBank/DDBJ whole genome shotgun (WGS) entry which is preliminary data.</text>
</comment>
<feature type="region of interest" description="Disordered" evidence="1">
    <location>
        <begin position="562"/>
        <end position="594"/>
    </location>
</feature>
<feature type="transmembrane region" description="Helical" evidence="2">
    <location>
        <begin position="499"/>
        <end position="522"/>
    </location>
</feature>
<dbReference type="EMBL" id="SPNV01000007">
    <property type="protein sequence ID" value="KAF5866572.1"/>
    <property type="molecule type" value="Genomic_DNA"/>
</dbReference>
<accession>A0A8H6ADN2</accession>
<feature type="transmembrane region" description="Helical" evidence="2">
    <location>
        <begin position="333"/>
        <end position="354"/>
    </location>
</feature>
<feature type="region of interest" description="Disordered" evidence="1">
    <location>
        <begin position="630"/>
        <end position="660"/>
    </location>
</feature>
<keyword evidence="5" id="KW-1185">Reference proteome</keyword>
<dbReference type="Proteomes" id="UP000541154">
    <property type="component" value="Unassembled WGS sequence"/>
</dbReference>
<organism evidence="4 5">
    <name type="scientific">Petromyces alliaceus</name>
    <name type="common">Aspergillus alliaceus</name>
    <dbReference type="NCBI Taxonomy" id="209559"/>
    <lineage>
        <taxon>Eukaryota</taxon>
        <taxon>Fungi</taxon>
        <taxon>Dikarya</taxon>
        <taxon>Ascomycota</taxon>
        <taxon>Pezizomycotina</taxon>
        <taxon>Eurotiomycetes</taxon>
        <taxon>Eurotiomycetidae</taxon>
        <taxon>Eurotiales</taxon>
        <taxon>Aspergillaceae</taxon>
        <taxon>Aspergillus</taxon>
        <taxon>Aspergillus subgen. Circumdati</taxon>
    </lineage>
</organism>
<proteinExistence type="predicted"/>
<feature type="transmembrane region" description="Helical" evidence="2">
    <location>
        <begin position="366"/>
        <end position="385"/>
    </location>
</feature>
<keyword evidence="2" id="KW-1133">Transmembrane helix</keyword>
<evidence type="ECO:0000313" key="4">
    <source>
        <dbReference type="EMBL" id="KAF5866572.1"/>
    </source>
</evidence>
<keyword evidence="3" id="KW-0732">Signal</keyword>
<evidence type="ECO:0000313" key="5">
    <source>
        <dbReference type="Proteomes" id="UP000541154"/>
    </source>
</evidence>
<reference evidence="4 5" key="1">
    <citation type="submission" date="2019-04" db="EMBL/GenBank/DDBJ databases">
        <title>Aspergillus burnettii sp. nov., novel species from soil in southeast Queensland.</title>
        <authorList>
            <person name="Gilchrist C.L.M."/>
            <person name="Pitt J.I."/>
            <person name="Lange L."/>
            <person name="Lacey H.J."/>
            <person name="Vuong D."/>
            <person name="Midgley D.J."/>
            <person name="Greenfield P."/>
            <person name="Bradbury M."/>
            <person name="Lacey E."/>
            <person name="Busk P.K."/>
            <person name="Pilgaard B."/>
            <person name="Chooi Y.H."/>
            <person name="Piggott A.M."/>
        </authorList>
    </citation>
    <scope>NUCLEOTIDE SEQUENCE [LARGE SCALE GENOMIC DNA]</scope>
    <source>
        <strain evidence="4 5">FRR 5400</strain>
    </source>
</reference>
<feature type="compositionally biased region" description="Polar residues" evidence="1">
    <location>
        <begin position="645"/>
        <end position="660"/>
    </location>
</feature>
<feature type="transmembrane region" description="Helical" evidence="2">
    <location>
        <begin position="472"/>
        <end position="493"/>
    </location>
</feature>
<feature type="signal peptide" evidence="3">
    <location>
        <begin position="1"/>
        <end position="22"/>
    </location>
</feature>